<name>A0ABT9NI62_9ACTO</name>
<gene>
    <name evidence="3" type="ORF">J2S70_001075</name>
</gene>
<evidence type="ECO:0000313" key="4">
    <source>
        <dbReference type="Proteomes" id="UP001243212"/>
    </source>
</evidence>
<proteinExistence type="predicted"/>
<evidence type="ECO:0000256" key="1">
    <source>
        <dbReference type="SAM" id="Phobius"/>
    </source>
</evidence>
<dbReference type="EMBL" id="JAUSQX010000001">
    <property type="protein sequence ID" value="MDP9806493.1"/>
    <property type="molecule type" value="Genomic_DNA"/>
</dbReference>
<dbReference type="Gene3D" id="3.40.50.410">
    <property type="entry name" value="von Willebrand factor, type A domain"/>
    <property type="match status" value="1"/>
</dbReference>
<comment type="caution">
    <text evidence="3">The sequence shown here is derived from an EMBL/GenBank/DDBJ whole genome shotgun (WGS) entry which is preliminary data.</text>
</comment>
<sequence length="326" mass="35542">MVTTWLFILLIGILLGAAALGWLLSVRRSRTGGVAVAHTQRARQHPRFQRRLLMLRVALAAMMAAGLFSGVAAAYLAGRPSDEVNTESKLATRDIMLCLDVSGSVIEFDAEIVRSFSRVVENFEGERVGMMVWNSGARLVFPLTSDYELVLDQLEQAENALADAYEWEEFAKLVAGTEAGIAYGSSLIGDGLAACTQSFDQQDEERSRSMIFATDNELAGNPVFTLDEAVQLAADRGIVVHGLYTASPWRDDDEEMKESLESRGMYYYKASDASAADGIVKAVQDQDAVDLGSVGETLTVDTPGRWPIFIGLASLVLLGVAWRFKL</sequence>
<dbReference type="SUPFAM" id="SSF53300">
    <property type="entry name" value="vWA-like"/>
    <property type="match status" value="1"/>
</dbReference>
<accession>A0ABT9NI62</accession>
<evidence type="ECO:0000313" key="3">
    <source>
        <dbReference type="EMBL" id="MDP9806493.1"/>
    </source>
</evidence>
<dbReference type="Proteomes" id="UP001243212">
    <property type="component" value="Unassembled WGS sequence"/>
</dbReference>
<reference evidence="3 4" key="1">
    <citation type="submission" date="2023-07" db="EMBL/GenBank/DDBJ databases">
        <title>Sequencing the genomes of 1000 actinobacteria strains.</title>
        <authorList>
            <person name="Klenk H.-P."/>
        </authorList>
    </citation>
    <scope>NUCLEOTIDE SEQUENCE [LARGE SCALE GENOMIC DNA]</scope>
    <source>
        <strain evidence="3 4">DSM 17163</strain>
    </source>
</reference>
<feature type="domain" description="VWFA" evidence="2">
    <location>
        <begin position="92"/>
        <end position="288"/>
    </location>
</feature>
<keyword evidence="1" id="KW-0812">Transmembrane</keyword>
<keyword evidence="4" id="KW-1185">Reference proteome</keyword>
<dbReference type="InterPro" id="IPR036465">
    <property type="entry name" value="vWFA_dom_sf"/>
</dbReference>
<dbReference type="RefSeq" id="WP_307682714.1">
    <property type="nucleotide sequence ID" value="NZ_JAUSQX010000001.1"/>
</dbReference>
<dbReference type="SMART" id="SM00327">
    <property type="entry name" value="VWA"/>
    <property type="match status" value="1"/>
</dbReference>
<keyword evidence="1" id="KW-0472">Membrane</keyword>
<organism evidence="3 4">
    <name type="scientific">Trueperella bonasi</name>
    <dbReference type="NCBI Taxonomy" id="312286"/>
    <lineage>
        <taxon>Bacteria</taxon>
        <taxon>Bacillati</taxon>
        <taxon>Actinomycetota</taxon>
        <taxon>Actinomycetes</taxon>
        <taxon>Actinomycetales</taxon>
        <taxon>Actinomycetaceae</taxon>
        <taxon>Trueperella</taxon>
    </lineage>
</organism>
<dbReference type="InterPro" id="IPR002035">
    <property type="entry name" value="VWF_A"/>
</dbReference>
<feature type="transmembrane region" description="Helical" evidence="1">
    <location>
        <begin position="53"/>
        <end position="77"/>
    </location>
</feature>
<dbReference type="Pfam" id="PF00092">
    <property type="entry name" value="VWA"/>
    <property type="match status" value="1"/>
</dbReference>
<protein>
    <recommendedName>
        <fullName evidence="2">VWFA domain-containing protein</fullName>
    </recommendedName>
</protein>
<evidence type="ECO:0000259" key="2">
    <source>
        <dbReference type="SMART" id="SM00327"/>
    </source>
</evidence>
<feature type="transmembrane region" description="Helical" evidence="1">
    <location>
        <begin position="6"/>
        <end position="24"/>
    </location>
</feature>
<keyword evidence="1" id="KW-1133">Transmembrane helix</keyword>